<protein>
    <submittedName>
        <fullName evidence="1">Uncharacterized protein</fullName>
    </submittedName>
</protein>
<organism evidence="1">
    <name type="scientific">seawater metagenome</name>
    <dbReference type="NCBI Taxonomy" id="1561972"/>
    <lineage>
        <taxon>unclassified sequences</taxon>
        <taxon>metagenomes</taxon>
        <taxon>ecological metagenomes</taxon>
    </lineage>
</organism>
<name>A0A5E8CKA4_9ZZZZ</name>
<sequence length="92" mass="10300">MKSFFFLILVLFVGIAYYRYYLKKNHICNMIFNPQSCIDDLGSGLGVTCDAKDKDVCNKCSDNCGQTSSCNYQCRSDNCSGNWKGFSNGTCD</sequence>
<dbReference type="EMBL" id="CABVLZ010000007">
    <property type="protein sequence ID" value="VVU95626.1"/>
    <property type="molecule type" value="Genomic_DNA"/>
</dbReference>
<proteinExistence type="predicted"/>
<dbReference type="AlphaFoldDB" id="A0A5E8CKA4"/>
<reference evidence="1" key="1">
    <citation type="submission" date="2019-09" db="EMBL/GenBank/DDBJ databases">
        <authorList>
            <person name="Needham M D."/>
        </authorList>
    </citation>
    <scope>NUCLEOTIDE SEQUENCE</scope>
</reference>
<accession>A0A5E8CKA4</accession>
<gene>
    <name evidence="1" type="ORF">CPAV1605_1378</name>
</gene>
<evidence type="ECO:0000313" key="1">
    <source>
        <dbReference type="EMBL" id="VVU95626.1"/>
    </source>
</evidence>